<dbReference type="AlphaFoldDB" id="A0A8X6JG45"/>
<proteinExistence type="predicted"/>
<evidence type="ECO:0000313" key="1">
    <source>
        <dbReference type="EMBL" id="GFR05136.1"/>
    </source>
</evidence>
<evidence type="ECO:0000313" key="2">
    <source>
        <dbReference type="Proteomes" id="UP000887116"/>
    </source>
</evidence>
<comment type="caution">
    <text evidence="1">The sequence shown here is derived from an EMBL/GenBank/DDBJ whole genome shotgun (WGS) entry which is preliminary data.</text>
</comment>
<keyword evidence="2" id="KW-1185">Reference proteome</keyword>
<dbReference type="OrthoDB" id="7477683at2759"/>
<organism evidence="1 2">
    <name type="scientific">Trichonephila clavata</name>
    <name type="common">Joro spider</name>
    <name type="synonym">Nephila clavata</name>
    <dbReference type="NCBI Taxonomy" id="2740835"/>
    <lineage>
        <taxon>Eukaryota</taxon>
        <taxon>Metazoa</taxon>
        <taxon>Ecdysozoa</taxon>
        <taxon>Arthropoda</taxon>
        <taxon>Chelicerata</taxon>
        <taxon>Arachnida</taxon>
        <taxon>Araneae</taxon>
        <taxon>Araneomorphae</taxon>
        <taxon>Entelegynae</taxon>
        <taxon>Araneoidea</taxon>
        <taxon>Nephilidae</taxon>
        <taxon>Trichonephila</taxon>
    </lineage>
</organism>
<dbReference type="Proteomes" id="UP000887116">
    <property type="component" value="Unassembled WGS sequence"/>
</dbReference>
<reference evidence="1" key="1">
    <citation type="submission" date="2020-07" db="EMBL/GenBank/DDBJ databases">
        <title>Multicomponent nature underlies the extraordinary mechanical properties of spider dragline silk.</title>
        <authorList>
            <person name="Kono N."/>
            <person name="Nakamura H."/>
            <person name="Mori M."/>
            <person name="Yoshida Y."/>
            <person name="Ohtoshi R."/>
            <person name="Malay A.D."/>
            <person name="Moran D.A.P."/>
            <person name="Tomita M."/>
            <person name="Numata K."/>
            <person name="Arakawa K."/>
        </authorList>
    </citation>
    <scope>NUCLEOTIDE SEQUENCE</scope>
</reference>
<accession>A0A8X6JG45</accession>
<gene>
    <name evidence="1" type="ORF">TNCT_264971</name>
</gene>
<dbReference type="EMBL" id="BMAO01015917">
    <property type="protein sequence ID" value="GFR05136.1"/>
    <property type="molecule type" value="Genomic_DNA"/>
</dbReference>
<name>A0A8X6JG45_TRICU</name>
<protein>
    <submittedName>
        <fullName evidence="1">Uncharacterized protein</fullName>
    </submittedName>
</protein>
<sequence>MKVSRLNKTFPQAKLRRLEQAGWRQLTELLRHQSSPKLGVNDILNIWHLKELIRRQNSPKNGVFSRRLAWRFKEIQKPLKQLNITDVLLLKGHNRDV</sequence>